<feature type="domain" description="CusB-like beta-barrel" evidence="6">
    <location>
        <begin position="262"/>
        <end position="336"/>
    </location>
</feature>
<evidence type="ECO:0000259" key="6">
    <source>
        <dbReference type="Pfam" id="PF25954"/>
    </source>
</evidence>
<name>A0A6C2YPV8_9BACT</name>
<proteinExistence type="inferred from homology"/>
<dbReference type="InterPro" id="IPR006143">
    <property type="entry name" value="RND_pump_MFP"/>
</dbReference>
<dbReference type="EMBL" id="LR593887">
    <property type="protein sequence ID" value="VTS03576.1"/>
    <property type="molecule type" value="Genomic_DNA"/>
</dbReference>
<dbReference type="InParanoid" id="A0A6C2YPV8"/>
<dbReference type="PANTHER" id="PTHR32347:SF23">
    <property type="entry name" value="BLL5650 PROTEIN"/>
    <property type="match status" value="1"/>
</dbReference>
<evidence type="ECO:0000313" key="7">
    <source>
        <dbReference type="EMBL" id="VIP03163.1"/>
    </source>
</evidence>
<dbReference type="InterPro" id="IPR058792">
    <property type="entry name" value="Beta-barrel_RND_2"/>
</dbReference>
<evidence type="ECO:0000256" key="3">
    <source>
        <dbReference type="ARBA" id="ARBA00023054"/>
    </source>
</evidence>
<dbReference type="Proteomes" id="UP000464378">
    <property type="component" value="Chromosome"/>
</dbReference>
<dbReference type="EMBL" id="LR586016">
    <property type="protein sequence ID" value="VIP03163.1"/>
    <property type="molecule type" value="Genomic_DNA"/>
</dbReference>
<dbReference type="GO" id="GO:0016020">
    <property type="term" value="C:membrane"/>
    <property type="evidence" value="ECO:0007669"/>
    <property type="project" value="InterPro"/>
</dbReference>
<dbReference type="NCBIfam" id="TIGR01730">
    <property type="entry name" value="RND_mfp"/>
    <property type="match status" value="1"/>
</dbReference>
<dbReference type="Pfam" id="PF25954">
    <property type="entry name" value="Beta-barrel_RND_2"/>
    <property type="match status" value="1"/>
</dbReference>
<evidence type="ECO:0000256" key="2">
    <source>
        <dbReference type="ARBA" id="ARBA00009477"/>
    </source>
</evidence>
<keyword evidence="8" id="KW-1185">Reference proteome</keyword>
<dbReference type="Gene3D" id="2.40.50.100">
    <property type="match status" value="1"/>
</dbReference>
<comment type="similarity">
    <text evidence="2">Belongs to the membrane fusion protein (MFP) (TC 8.A.1) family.</text>
</comment>
<evidence type="ECO:0000259" key="5">
    <source>
        <dbReference type="Pfam" id="PF25881"/>
    </source>
</evidence>
<dbReference type="GO" id="GO:0030313">
    <property type="term" value="C:cell envelope"/>
    <property type="evidence" value="ECO:0007669"/>
    <property type="project" value="UniProtKB-SubCell"/>
</dbReference>
<gene>
    <name evidence="7" type="ORF">GMBLW1_07970</name>
</gene>
<feature type="coiled-coil region" evidence="4">
    <location>
        <begin position="90"/>
        <end position="187"/>
    </location>
</feature>
<evidence type="ECO:0000256" key="1">
    <source>
        <dbReference type="ARBA" id="ARBA00004196"/>
    </source>
</evidence>
<dbReference type="SUPFAM" id="SSF111369">
    <property type="entry name" value="HlyD-like secretion proteins"/>
    <property type="match status" value="2"/>
</dbReference>
<comment type="subcellular location">
    <subcellularLocation>
        <location evidence="1">Cell envelope</location>
    </subcellularLocation>
</comment>
<dbReference type="Pfam" id="PF25881">
    <property type="entry name" value="HH_YBHG"/>
    <property type="match status" value="1"/>
</dbReference>
<feature type="domain" description="YbhG-like alpha-helical hairpin" evidence="5">
    <location>
        <begin position="104"/>
        <end position="212"/>
    </location>
</feature>
<keyword evidence="3 4" id="KW-0175">Coiled coil</keyword>
<dbReference type="RefSeq" id="WP_162658257.1">
    <property type="nucleotide sequence ID" value="NZ_LR593887.1"/>
</dbReference>
<dbReference type="Gene3D" id="2.40.420.20">
    <property type="match status" value="1"/>
</dbReference>
<dbReference type="InterPro" id="IPR059052">
    <property type="entry name" value="HH_YbhG-like"/>
</dbReference>
<evidence type="ECO:0000256" key="4">
    <source>
        <dbReference type="SAM" id="Coils"/>
    </source>
</evidence>
<accession>A0A6C2YPV8</accession>
<dbReference type="InterPro" id="IPR050465">
    <property type="entry name" value="UPF0194_transport"/>
</dbReference>
<dbReference type="AlphaFoldDB" id="A0A6C2YPV8"/>
<dbReference type="GO" id="GO:0022857">
    <property type="term" value="F:transmembrane transporter activity"/>
    <property type="evidence" value="ECO:0007669"/>
    <property type="project" value="InterPro"/>
</dbReference>
<protein>
    <submittedName>
        <fullName evidence="7">Uncharacterized protein</fullName>
    </submittedName>
</protein>
<reference evidence="7" key="1">
    <citation type="submission" date="2019-04" db="EMBL/GenBank/DDBJ databases">
        <authorList>
            <consortium name="Science for Life Laboratories"/>
        </authorList>
    </citation>
    <scope>NUCLEOTIDE SEQUENCE</scope>
    <source>
        <strain evidence="7">MBLW1</strain>
    </source>
</reference>
<dbReference type="Gene3D" id="2.40.30.170">
    <property type="match status" value="1"/>
</dbReference>
<dbReference type="PANTHER" id="PTHR32347">
    <property type="entry name" value="EFFLUX SYSTEM COMPONENT YKNX-RELATED"/>
    <property type="match status" value="1"/>
</dbReference>
<sequence length="444" mass="48321">MMRLEPMIRRGLGLVLLLGLLLGSGSRAWAQFGPASVAVSTVVQREIASGQSFVGTIRPSRISTIGSAVDGRVEELYVNEGDRIEKGKPIAKLRSKTLELERDAAQAMLEMYQAELNELENGSRPAEIEAARANLAVAEARAEFTRAKLKRTRTLYTNQRTVSEEELQEAVSAAAQAEQQVNQSKAEFALIQEGPRKEKIAQNKAKVLSQQEVVNRLNDQIALHTIRAPFDGYITVEHTEVGFWQKRGDAVVEMIELDEVDVEIQVNEDAITGVTIGSSVRVEISAIPDRVFEGTIAFIVPQANPRSRTFPVKIRLKNSVVNGSPLLKSNLFARATLPVGAKEKMLLVPKDAIVLGGPSPMVFIVDASPMDATKSIAKPVPVQLGITQGGLIQVKAPLQPGQKVIVQGNERLFPMAPVIVQREYAPDKVGPQKSVLDPLVPNAP</sequence>
<evidence type="ECO:0000313" key="8">
    <source>
        <dbReference type="Proteomes" id="UP000464378"/>
    </source>
</evidence>
<organism evidence="7">
    <name type="scientific">Tuwongella immobilis</name>
    <dbReference type="NCBI Taxonomy" id="692036"/>
    <lineage>
        <taxon>Bacteria</taxon>
        <taxon>Pseudomonadati</taxon>
        <taxon>Planctomycetota</taxon>
        <taxon>Planctomycetia</taxon>
        <taxon>Gemmatales</taxon>
        <taxon>Gemmataceae</taxon>
        <taxon>Tuwongella</taxon>
    </lineage>
</organism>
<dbReference type="Gene3D" id="1.10.287.470">
    <property type="entry name" value="Helix hairpin bin"/>
    <property type="match status" value="2"/>
</dbReference>
<dbReference type="KEGG" id="tim:GMBLW1_07970"/>